<evidence type="ECO:0000313" key="1">
    <source>
        <dbReference type="EMBL" id="QCD86598.1"/>
    </source>
</evidence>
<organism evidence="1 2">
    <name type="scientific">Vigna unguiculata</name>
    <name type="common">Cowpea</name>
    <dbReference type="NCBI Taxonomy" id="3917"/>
    <lineage>
        <taxon>Eukaryota</taxon>
        <taxon>Viridiplantae</taxon>
        <taxon>Streptophyta</taxon>
        <taxon>Embryophyta</taxon>
        <taxon>Tracheophyta</taxon>
        <taxon>Spermatophyta</taxon>
        <taxon>Magnoliopsida</taxon>
        <taxon>eudicotyledons</taxon>
        <taxon>Gunneridae</taxon>
        <taxon>Pentapetalae</taxon>
        <taxon>rosids</taxon>
        <taxon>fabids</taxon>
        <taxon>Fabales</taxon>
        <taxon>Fabaceae</taxon>
        <taxon>Papilionoideae</taxon>
        <taxon>50 kb inversion clade</taxon>
        <taxon>NPAAA clade</taxon>
        <taxon>indigoferoid/millettioid clade</taxon>
        <taxon>Phaseoleae</taxon>
        <taxon>Vigna</taxon>
    </lineage>
</organism>
<reference evidence="1 2" key="1">
    <citation type="submission" date="2019-04" db="EMBL/GenBank/DDBJ databases">
        <title>An improved genome assembly and genetic linkage map for asparagus bean, Vigna unguiculata ssp. sesquipedialis.</title>
        <authorList>
            <person name="Xia Q."/>
            <person name="Zhang R."/>
            <person name="Dong Y."/>
        </authorList>
    </citation>
    <scope>NUCLEOTIDE SEQUENCE [LARGE SCALE GENOMIC DNA]</scope>
    <source>
        <tissue evidence="1">Leaf</tissue>
    </source>
</reference>
<dbReference type="Proteomes" id="UP000501690">
    <property type="component" value="Linkage Group LG3"/>
</dbReference>
<evidence type="ECO:0000313" key="2">
    <source>
        <dbReference type="Proteomes" id="UP000501690"/>
    </source>
</evidence>
<dbReference type="EMBL" id="CP039347">
    <property type="protein sequence ID" value="QCD86598.1"/>
    <property type="molecule type" value="Genomic_DNA"/>
</dbReference>
<proteinExistence type="predicted"/>
<name>A0A4D6LDK5_VIGUN</name>
<accession>A0A4D6LDK5</accession>
<gene>
    <name evidence="1" type="ORF">DEO72_LG3g1122</name>
</gene>
<sequence length="167" mass="19103">MGSHENTERKCFERGKRKGWLCVLPRTTLLVPLMVYESKSFLPGLVFAMRSANPNRRIDNGPLPWRAEIYGLLSPLLPLSIVRSRDEGSLSLESRKRRCGCCHHYSVMSCKESRRRVAAVGEPRTTVWLLPPLLSLCHVKSHNEGPLPLESRERRCRHCHHCSHGLL</sequence>
<dbReference type="AlphaFoldDB" id="A0A4D6LDK5"/>
<protein>
    <submittedName>
        <fullName evidence="1">Uncharacterized protein</fullName>
    </submittedName>
</protein>
<keyword evidence="2" id="KW-1185">Reference proteome</keyword>